<evidence type="ECO:0000313" key="4">
    <source>
        <dbReference type="Proteomes" id="UP000092666"/>
    </source>
</evidence>
<feature type="region of interest" description="Disordered" evidence="2">
    <location>
        <begin position="342"/>
        <end position="415"/>
    </location>
</feature>
<comment type="similarity">
    <text evidence="1">Belongs to the PHAF1 family.</text>
</comment>
<dbReference type="EMBL" id="KI669494">
    <property type="protein sequence ID" value="OCF36789.1"/>
    <property type="molecule type" value="Genomic_DNA"/>
</dbReference>
<dbReference type="GO" id="GO:0043001">
    <property type="term" value="P:Golgi to plasma membrane protein transport"/>
    <property type="evidence" value="ECO:0007669"/>
    <property type="project" value="TreeGrafter"/>
</dbReference>
<dbReference type="PANTHER" id="PTHR13465:SF2">
    <property type="entry name" value="PHAGOSOME ASSEMBLY FACTOR 1"/>
    <property type="match status" value="1"/>
</dbReference>
<reference evidence="3 4" key="1">
    <citation type="submission" date="2013-07" db="EMBL/GenBank/DDBJ databases">
        <title>The Genome Sequence of Cryptococcus heveanensis BCC8398.</title>
        <authorList>
            <consortium name="The Broad Institute Genome Sequencing Platform"/>
            <person name="Cuomo C."/>
            <person name="Litvintseva A."/>
            <person name="Chen Y."/>
            <person name="Heitman J."/>
            <person name="Sun S."/>
            <person name="Springer D."/>
            <person name="Dromer F."/>
            <person name="Young S.K."/>
            <person name="Zeng Q."/>
            <person name="Gargeya S."/>
            <person name="Fitzgerald M."/>
            <person name="Abouelleil A."/>
            <person name="Alvarado L."/>
            <person name="Berlin A.M."/>
            <person name="Chapman S.B."/>
            <person name="Dewar J."/>
            <person name="Goldberg J."/>
            <person name="Griggs A."/>
            <person name="Gujja S."/>
            <person name="Hansen M."/>
            <person name="Howarth C."/>
            <person name="Imamovic A."/>
            <person name="Larimer J."/>
            <person name="McCowan C."/>
            <person name="Murphy C."/>
            <person name="Pearson M."/>
            <person name="Priest M."/>
            <person name="Roberts A."/>
            <person name="Saif S."/>
            <person name="Shea T."/>
            <person name="Sykes S."/>
            <person name="Wortman J."/>
            <person name="Nusbaum C."/>
            <person name="Birren B."/>
        </authorList>
    </citation>
    <scope>NUCLEOTIDE SEQUENCE [LARGE SCALE GENOMIC DNA]</scope>
    <source>
        <strain evidence="3 4">BCC8398</strain>
    </source>
</reference>
<evidence type="ECO:0000313" key="3">
    <source>
        <dbReference type="EMBL" id="OCF36789.1"/>
    </source>
</evidence>
<dbReference type="OrthoDB" id="411211at2759"/>
<sequence>MTPTYEVVPGDRVGPFQLGDNLWHILEIIRTHKTEYPKVEVSWDEDAPHKSAVTIHLLHLILYFPPSPLYQTLTLISIPSLRSPMASSSSPSSSGQSHSSASNITLTYETQVLYAPNQFLTRAKVGRLMGPTFVSSAGDKLDFPGIAFDLISGMTGSGGLGPREDFVEKITIMQKPDEELSPKLTSCVLQPNVGVTLALDAEQVIEIVIGQTTSQDLSLDLGPPLRKFWKEDDRLEKMWGGHSEPGGCFWNYFQYGLDFLISPQGFVSKILCHSNIPGTPLFQRYARAPWILPTQSGSLDLDLTSPISAFKQHFSPSASASTSSDGPVSKNVKQYMEEIKLTVISPPDNGNGAEGAEGKNAAMNGDAGKGSNSGSGNGKKKNGKRRNGSPASGAGTGTATPSDPSPKPDGIDDKANKTSASFAIATGSKARGKDGGQEDAMMLDRLVEGGLDGVHGLGPSRLLGFEGLIIEEDEKSGGICSVLVYRDVDNDSENGPEVAN</sequence>
<evidence type="ECO:0000256" key="1">
    <source>
        <dbReference type="ARBA" id="ARBA00024339"/>
    </source>
</evidence>
<evidence type="ECO:0000256" key="2">
    <source>
        <dbReference type="SAM" id="MobiDB-lite"/>
    </source>
</evidence>
<dbReference type="InterPro" id="IPR005373">
    <property type="entry name" value="PHAF1"/>
</dbReference>
<dbReference type="PANTHER" id="PTHR13465">
    <property type="entry name" value="UPF0183 PROTEIN"/>
    <property type="match status" value="1"/>
</dbReference>
<name>A0A1B9H0K1_9TREE</name>
<organism evidence="3 4">
    <name type="scientific">Kwoniella heveanensis BCC8398</name>
    <dbReference type="NCBI Taxonomy" id="1296120"/>
    <lineage>
        <taxon>Eukaryota</taxon>
        <taxon>Fungi</taxon>
        <taxon>Dikarya</taxon>
        <taxon>Basidiomycota</taxon>
        <taxon>Agaricomycotina</taxon>
        <taxon>Tremellomycetes</taxon>
        <taxon>Tremellales</taxon>
        <taxon>Cryptococcaceae</taxon>
        <taxon>Kwoniella</taxon>
    </lineage>
</organism>
<proteinExistence type="inferred from homology"/>
<feature type="compositionally biased region" description="Basic residues" evidence="2">
    <location>
        <begin position="378"/>
        <end position="387"/>
    </location>
</feature>
<keyword evidence="4" id="KW-1185">Reference proteome</keyword>
<feature type="compositionally biased region" description="Low complexity" evidence="2">
    <location>
        <begin position="388"/>
        <end position="402"/>
    </location>
</feature>
<dbReference type="InterPro" id="IPR039156">
    <property type="entry name" value="PHAF1/BROMI"/>
</dbReference>
<accession>A0A1B9H0K1</accession>
<reference evidence="4" key="2">
    <citation type="submission" date="2013-12" db="EMBL/GenBank/DDBJ databases">
        <title>Evolution of pathogenesis and genome organization in the Tremellales.</title>
        <authorList>
            <person name="Cuomo C."/>
            <person name="Litvintseva A."/>
            <person name="Heitman J."/>
            <person name="Chen Y."/>
            <person name="Sun S."/>
            <person name="Springer D."/>
            <person name="Dromer F."/>
            <person name="Young S."/>
            <person name="Zeng Q."/>
            <person name="Chapman S."/>
            <person name="Gujja S."/>
            <person name="Saif S."/>
            <person name="Birren B."/>
        </authorList>
    </citation>
    <scope>NUCLEOTIDE SEQUENCE [LARGE SCALE GENOMIC DNA]</scope>
    <source>
        <strain evidence="4">BCC8398</strain>
    </source>
</reference>
<dbReference type="AlphaFoldDB" id="A0A1B9H0K1"/>
<protein>
    <submittedName>
        <fullName evidence="3">Uncharacterized protein</fullName>
    </submittedName>
</protein>
<dbReference type="Proteomes" id="UP000092666">
    <property type="component" value="Unassembled WGS sequence"/>
</dbReference>
<feature type="compositionally biased region" description="Gly residues" evidence="2">
    <location>
        <begin position="367"/>
        <end position="377"/>
    </location>
</feature>
<dbReference type="GO" id="GO:0005802">
    <property type="term" value="C:trans-Golgi network"/>
    <property type="evidence" value="ECO:0007669"/>
    <property type="project" value="TreeGrafter"/>
</dbReference>
<dbReference type="Pfam" id="PF03676">
    <property type="entry name" value="PHAF1"/>
    <property type="match status" value="1"/>
</dbReference>
<gene>
    <name evidence="3" type="ORF">I316_01385</name>
</gene>